<keyword evidence="2" id="KW-1185">Reference proteome</keyword>
<reference evidence="1 2" key="1">
    <citation type="journal article" date="2018" name="Sci. Rep.">
        <title>Genomic signatures of local adaptation to the degree of environmental predictability in rotifers.</title>
        <authorList>
            <person name="Franch-Gras L."/>
            <person name="Hahn C."/>
            <person name="Garcia-Roger E.M."/>
            <person name="Carmona M.J."/>
            <person name="Serra M."/>
            <person name="Gomez A."/>
        </authorList>
    </citation>
    <scope>NUCLEOTIDE SEQUENCE [LARGE SCALE GENOMIC DNA]</scope>
    <source>
        <strain evidence="1">HYR1</strain>
    </source>
</reference>
<organism evidence="1 2">
    <name type="scientific">Brachionus plicatilis</name>
    <name type="common">Marine rotifer</name>
    <name type="synonym">Brachionus muelleri</name>
    <dbReference type="NCBI Taxonomy" id="10195"/>
    <lineage>
        <taxon>Eukaryota</taxon>
        <taxon>Metazoa</taxon>
        <taxon>Spiralia</taxon>
        <taxon>Gnathifera</taxon>
        <taxon>Rotifera</taxon>
        <taxon>Eurotatoria</taxon>
        <taxon>Monogononta</taxon>
        <taxon>Pseudotrocha</taxon>
        <taxon>Ploima</taxon>
        <taxon>Brachionidae</taxon>
        <taxon>Brachionus</taxon>
    </lineage>
</organism>
<comment type="caution">
    <text evidence="1">The sequence shown here is derived from an EMBL/GenBank/DDBJ whole genome shotgun (WGS) entry which is preliminary data.</text>
</comment>
<dbReference type="AlphaFoldDB" id="A0A3M7T705"/>
<dbReference type="Proteomes" id="UP000276133">
    <property type="component" value="Unassembled WGS sequence"/>
</dbReference>
<protein>
    <submittedName>
        <fullName evidence="1">Uncharacterized protein</fullName>
    </submittedName>
</protein>
<accession>A0A3M7T705</accession>
<sequence length="137" mass="16304">MHLLLNLMRNILTQTKSNNYKSFLILIIFQNKAKIFQPSHYDKISSIQFCSKITLSPILTSAIKILINLREKTSKFFYVIWKQFKMKIQTNSKKQCVRKDILLLEIFNKNYCKPRNYFTRLIGCDVFGEIMNEIEII</sequence>
<name>A0A3M7T705_BRAPC</name>
<evidence type="ECO:0000313" key="2">
    <source>
        <dbReference type="Proteomes" id="UP000276133"/>
    </source>
</evidence>
<evidence type="ECO:0000313" key="1">
    <source>
        <dbReference type="EMBL" id="RNA43751.1"/>
    </source>
</evidence>
<dbReference type="EMBL" id="REGN01000180">
    <property type="protein sequence ID" value="RNA43751.1"/>
    <property type="molecule type" value="Genomic_DNA"/>
</dbReference>
<gene>
    <name evidence="1" type="ORF">BpHYR1_022717</name>
</gene>
<proteinExistence type="predicted"/>